<sequence length="586" mass="66709">MPRLLGAKFDIGMVHTFGEDGSLLPNPRSISVLLNLPPRRSTNHNLLIMQIGQFVDHDHVLTSGVKGPNGTNKNCKSCMSWTDPACMPIPIASDDPFFPSNSSNGEPNCFSFTRNVVAEGKFNTVDPLNFNTAFLDLSTVYGSDHCQCDELRFFRHGLMRMDLVYDVPKGLPPSGFKGFEECRLKSKKCMNTGDVRSNEHMTLLMMHTIFLREHNRLAEKITEINKHWDDERIFQEARRINIAQYQHIIYQEYLPALIGFSKARDYGLQALSRGYYKDYSEKINPGIVNEFAGAAYRIGHSMIPNAFPKYNEDFQFVGELPLVETFHNPQGFGSPGDFDDCIRGLLATHLPALDLHFENVIKQHLFEMKDKPFSGEDLLARNIARGREYGYPGYTNYVEFCGVSSEIKTWTDLHKLMDPMVVQYLQRTYKHPKDIDLFVGGMAEYQSPGALVGPTFSCIIANQFIGVKRGDRFWYENEANGLTLQQLDSIRKTSLWSRILCNNMNYLTSLPYYSTIIPIKSSNPLVRCDQLEDIDLSQWAEEYEKVADSCKFRSNIYQIGEQVHMTTCSSCVCNTNGQVIIEAQDH</sequence>
<dbReference type="PANTHER" id="PTHR11475">
    <property type="entry name" value="OXIDASE/PEROXIDASE"/>
    <property type="match status" value="1"/>
</dbReference>
<keyword evidence="6" id="KW-0408">Iron</keyword>
<keyword evidence="5" id="KW-0325">Glycoprotein</keyword>
<evidence type="ECO:0000256" key="3">
    <source>
        <dbReference type="ARBA" id="ARBA00022559"/>
    </source>
</evidence>
<feature type="non-terminal residue" evidence="7">
    <location>
        <position position="586"/>
    </location>
</feature>
<dbReference type="GO" id="GO:0004601">
    <property type="term" value="F:peroxidase activity"/>
    <property type="evidence" value="ECO:0007669"/>
    <property type="project" value="UniProtKB-KW"/>
</dbReference>
<evidence type="ECO:0000256" key="2">
    <source>
        <dbReference type="ARBA" id="ARBA00022525"/>
    </source>
</evidence>
<keyword evidence="6" id="KW-0349">Heme</keyword>
<dbReference type="CDD" id="cd09823">
    <property type="entry name" value="peroxinectin_like"/>
    <property type="match status" value="1"/>
</dbReference>
<dbReference type="AlphaFoldDB" id="A0AAV2PWD9"/>
<dbReference type="InterPro" id="IPR037120">
    <property type="entry name" value="Haem_peroxidase_sf_animal"/>
</dbReference>
<keyword evidence="4" id="KW-0732">Signal</keyword>
<evidence type="ECO:0000256" key="1">
    <source>
        <dbReference type="ARBA" id="ARBA00004613"/>
    </source>
</evidence>
<evidence type="ECO:0000313" key="7">
    <source>
        <dbReference type="EMBL" id="CAL4066279.1"/>
    </source>
</evidence>
<keyword evidence="3" id="KW-0575">Peroxidase</keyword>
<gene>
    <name evidence="7" type="ORF">MNOR_LOCUS5526</name>
</gene>
<proteinExistence type="predicted"/>
<dbReference type="Proteomes" id="UP001497623">
    <property type="component" value="Unassembled WGS sequence"/>
</dbReference>
<dbReference type="PANTHER" id="PTHR11475:SF4">
    <property type="entry name" value="CHORION PEROXIDASE"/>
    <property type="match status" value="1"/>
</dbReference>
<feature type="binding site" description="axial binding residue" evidence="6">
    <location>
        <position position="300"/>
    </location>
    <ligand>
        <name>heme b</name>
        <dbReference type="ChEBI" id="CHEBI:60344"/>
    </ligand>
    <ligandPart>
        <name>Fe</name>
        <dbReference type="ChEBI" id="CHEBI:18248"/>
    </ligandPart>
</feature>
<protein>
    <submittedName>
        <fullName evidence="7">Uncharacterized protein</fullName>
    </submittedName>
</protein>
<evidence type="ECO:0000256" key="5">
    <source>
        <dbReference type="ARBA" id="ARBA00023180"/>
    </source>
</evidence>
<comment type="caution">
    <text evidence="7">The sequence shown here is derived from an EMBL/GenBank/DDBJ whole genome shotgun (WGS) entry which is preliminary data.</text>
</comment>
<evidence type="ECO:0000256" key="6">
    <source>
        <dbReference type="PIRSR" id="PIRSR619791-2"/>
    </source>
</evidence>
<dbReference type="EMBL" id="CAXKWB010002152">
    <property type="protein sequence ID" value="CAL4066279.1"/>
    <property type="molecule type" value="Genomic_DNA"/>
</dbReference>
<evidence type="ECO:0000256" key="4">
    <source>
        <dbReference type="ARBA" id="ARBA00022729"/>
    </source>
</evidence>
<evidence type="ECO:0000313" key="8">
    <source>
        <dbReference type="Proteomes" id="UP001497623"/>
    </source>
</evidence>
<keyword evidence="2" id="KW-0964">Secreted</keyword>
<keyword evidence="3" id="KW-0560">Oxidoreductase</keyword>
<dbReference type="GO" id="GO:0046872">
    <property type="term" value="F:metal ion binding"/>
    <property type="evidence" value="ECO:0007669"/>
    <property type="project" value="UniProtKB-KW"/>
</dbReference>
<dbReference type="Pfam" id="PF03098">
    <property type="entry name" value="An_peroxidase"/>
    <property type="match status" value="1"/>
</dbReference>
<dbReference type="FunFam" id="1.10.640.10:FF:000003">
    <property type="entry name" value="chorion peroxidase"/>
    <property type="match status" value="1"/>
</dbReference>
<name>A0AAV2PWD9_MEGNR</name>
<dbReference type="PROSITE" id="PS50292">
    <property type="entry name" value="PEROXIDASE_3"/>
    <property type="match status" value="1"/>
</dbReference>
<dbReference type="GO" id="GO:0005576">
    <property type="term" value="C:extracellular region"/>
    <property type="evidence" value="ECO:0007669"/>
    <property type="project" value="UniProtKB-SubCell"/>
</dbReference>
<dbReference type="Gene3D" id="1.10.640.10">
    <property type="entry name" value="Haem peroxidase domain superfamily, animal type"/>
    <property type="match status" value="1"/>
</dbReference>
<comment type="subcellular location">
    <subcellularLocation>
        <location evidence="1">Secreted</location>
    </subcellularLocation>
</comment>
<dbReference type="GO" id="GO:0006979">
    <property type="term" value="P:response to oxidative stress"/>
    <property type="evidence" value="ECO:0007669"/>
    <property type="project" value="InterPro"/>
</dbReference>
<dbReference type="SUPFAM" id="SSF48113">
    <property type="entry name" value="Heme-dependent peroxidases"/>
    <property type="match status" value="1"/>
</dbReference>
<accession>A0AAV2PWD9</accession>
<dbReference type="InterPro" id="IPR019791">
    <property type="entry name" value="Haem_peroxidase_animal"/>
</dbReference>
<keyword evidence="8" id="KW-1185">Reference proteome</keyword>
<dbReference type="GO" id="GO:0020037">
    <property type="term" value="F:heme binding"/>
    <property type="evidence" value="ECO:0007669"/>
    <property type="project" value="InterPro"/>
</dbReference>
<keyword evidence="6" id="KW-0479">Metal-binding</keyword>
<dbReference type="PRINTS" id="PR00457">
    <property type="entry name" value="ANPEROXIDASE"/>
</dbReference>
<dbReference type="InterPro" id="IPR010255">
    <property type="entry name" value="Haem_peroxidase_sf"/>
</dbReference>
<organism evidence="7 8">
    <name type="scientific">Meganyctiphanes norvegica</name>
    <name type="common">Northern krill</name>
    <name type="synonym">Thysanopoda norvegica</name>
    <dbReference type="NCBI Taxonomy" id="48144"/>
    <lineage>
        <taxon>Eukaryota</taxon>
        <taxon>Metazoa</taxon>
        <taxon>Ecdysozoa</taxon>
        <taxon>Arthropoda</taxon>
        <taxon>Crustacea</taxon>
        <taxon>Multicrustacea</taxon>
        <taxon>Malacostraca</taxon>
        <taxon>Eumalacostraca</taxon>
        <taxon>Eucarida</taxon>
        <taxon>Euphausiacea</taxon>
        <taxon>Euphausiidae</taxon>
        <taxon>Meganyctiphanes</taxon>
    </lineage>
</organism>
<reference evidence="7 8" key="1">
    <citation type="submission" date="2024-05" db="EMBL/GenBank/DDBJ databases">
        <authorList>
            <person name="Wallberg A."/>
        </authorList>
    </citation>
    <scope>NUCLEOTIDE SEQUENCE [LARGE SCALE GENOMIC DNA]</scope>
</reference>